<evidence type="ECO:0000313" key="1">
    <source>
        <dbReference type="EMBL" id="EKY24052.1"/>
    </source>
</evidence>
<gene>
    <name evidence="1" type="ORF">HMPREF0216_02811</name>
</gene>
<reference evidence="1 2" key="1">
    <citation type="submission" date="2012-05" db="EMBL/GenBank/DDBJ databases">
        <authorList>
            <person name="Weinstock G."/>
            <person name="Sodergren E."/>
            <person name="Lobos E.A."/>
            <person name="Fulton L."/>
            <person name="Fulton R."/>
            <person name="Courtney L."/>
            <person name="Fronick C."/>
            <person name="O'Laughlin M."/>
            <person name="Godfrey J."/>
            <person name="Wilson R.M."/>
            <person name="Miner T."/>
            <person name="Farmer C."/>
            <person name="Delehaunty K."/>
            <person name="Cordes M."/>
            <person name="Minx P."/>
            <person name="Tomlinson C."/>
            <person name="Chen J."/>
            <person name="Wollam A."/>
            <person name="Pepin K.H."/>
            <person name="Bhonagiri V."/>
            <person name="Zhang X."/>
            <person name="Suruliraj S."/>
            <person name="Warren W."/>
            <person name="Mitreva M."/>
            <person name="Mardis E.R."/>
            <person name="Wilson R.K."/>
        </authorList>
    </citation>
    <scope>NUCLEOTIDE SEQUENCE [LARGE SCALE GENOMIC DNA]</scope>
    <source>
        <strain evidence="1 2">DSM 1785</strain>
    </source>
</reference>
<accession>L1Q8V0</accession>
<comment type="caution">
    <text evidence="1">The sequence shown here is derived from an EMBL/GenBank/DDBJ whole genome shotgun (WGS) entry which is preliminary data.</text>
</comment>
<dbReference type="eggNOG" id="ENOG50325CQ">
    <property type="taxonomic scope" value="Bacteria"/>
</dbReference>
<dbReference type="AlphaFoldDB" id="L1Q8V0"/>
<keyword evidence="2" id="KW-1185">Reference proteome</keyword>
<dbReference type="RefSeq" id="WP_005214988.1">
    <property type="nucleotide sequence ID" value="NZ_KB291681.1"/>
</dbReference>
<organism evidence="1 2">
    <name type="scientific">Clostridium celatum DSM 1785</name>
    <dbReference type="NCBI Taxonomy" id="545697"/>
    <lineage>
        <taxon>Bacteria</taxon>
        <taxon>Bacillati</taxon>
        <taxon>Bacillota</taxon>
        <taxon>Clostridia</taxon>
        <taxon>Eubacteriales</taxon>
        <taxon>Clostridiaceae</taxon>
        <taxon>Clostridium</taxon>
    </lineage>
</organism>
<dbReference type="HOGENOM" id="CLU_203245_0_0_9"/>
<sequence>MIKESLDKRICDCENASNTQTYREFIRQSEEEFEIEYSNLDLMSEEELENYLHFMDELWNK</sequence>
<proteinExistence type="predicted"/>
<protein>
    <submittedName>
        <fullName evidence="1">Uncharacterized protein</fullName>
    </submittedName>
</protein>
<name>L1Q8V0_9CLOT</name>
<evidence type="ECO:0000313" key="2">
    <source>
        <dbReference type="Proteomes" id="UP000010420"/>
    </source>
</evidence>
<dbReference type="STRING" id="545697.HMPREF0216_02811"/>
<dbReference type="PATRIC" id="fig|545697.3.peg.2762"/>
<dbReference type="Proteomes" id="UP000010420">
    <property type="component" value="Unassembled WGS sequence"/>
</dbReference>
<dbReference type="EMBL" id="AMEZ01000091">
    <property type="protein sequence ID" value="EKY24052.1"/>
    <property type="molecule type" value="Genomic_DNA"/>
</dbReference>
<dbReference type="OrthoDB" id="2941493at2"/>